<feature type="region of interest" description="Disordered" evidence="1">
    <location>
        <begin position="60"/>
        <end position="83"/>
    </location>
</feature>
<dbReference type="AlphaFoldDB" id="A0A5B0R318"/>
<gene>
    <name evidence="2" type="ORF">PGT21_036735</name>
</gene>
<keyword evidence="3" id="KW-1185">Reference proteome</keyword>
<dbReference type="EMBL" id="VSWC01000001">
    <property type="protein sequence ID" value="KAA1119982.1"/>
    <property type="molecule type" value="Genomic_DNA"/>
</dbReference>
<sequence>MSSITDVQGRPDSDQPLGQLGAEEMDEVDPGRRSRALCLQLWRRAIPTDNHIQVAATGADSYRAQQTMPSAGTHTARAMDHTG</sequence>
<feature type="compositionally biased region" description="Polar residues" evidence="1">
    <location>
        <begin position="63"/>
        <end position="73"/>
    </location>
</feature>
<accession>A0A5B0R318</accession>
<comment type="caution">
    <text evidence="2">The sequence shown here is derived from an EMBL/GenBank/DDBJ whole genome shotgun (WGS) entry which is preliminary data.</text>
</comment>
<evidence type="ECO:0000313" key="3">
    <source>
        <dbReference type="Proteomes" id="UP000324748"/>
    </source>
</evidence>
<feature type="region of interest" description="Disordered" evidence="1">
    <location>
        <begin position="1"/>
        <end position="31"/>
    </location>
</feature>
<proteinExistence type="predicted"/>
<organism evidence="2 3">
    <name type="scientific">Puccinia graminis f. sp. tritici</name>
    <dbReference type="NCBI Taxonomy" id="56615"/>
    <lineage>
        <taxon>Eukaryota</taxon>
        <taxon>Fungi</taxon>
        <taxon>Dikarya</taxon>
        <taxon>Basidiomycota</taxon>
        <taxon>Pucciniomycotina</taxon>
        <taxon>Pucciniomycetes</taxon>
        <taxon>Pucciniales</taxon>
        <taxon>Pucciniaceae</taxon>
        <taxon>Puccinia</taxon>
    </lineage>
</organism>
<reference evidence="2 3" key="1">
    <citation type="submission" date="2019-05" db="EMBL/GenBank/DDBJ databases">
        <title>Emergence of the Ug99 lineage of the wheat stem rust pathogen through somatic hybridization.</title>
        <authorList>
            <person name="Li F."/>
            <person name="Upadhyaya N.M."/>
            <person name="Sperschneider J."/>
            <person name="Matny O."/>
            <person name="Nguyen-Phuc H."/>
            <person name="Mago R."/>
            <person name="Raley C."/>
            <person name="Miller M.E."/>
            <person name="Silverstein K.A.T."/>
            <person name="Henningsen E."/>
            <person name="Hirsch C.D."/>
            <person name="Visser B."/>
            <person name="Pretorius Z.A."/>
            <person name="Steffenson B.J."/>
            <person name="Schwessinger B."/>
            <person name="Dodds P.N."/>
            <person name="Figueroa M."/>
        </authorList>
    </citation>
    <scope>NUCLEOTIDE SEQUENCE [LARGE SCALE GENOMIC DNA]</scope>
    <source>
        <strain evidence="2">21-0</strain>
    </source>
</reference>
<dbReference type="Proteomes" id="UP000324748">
    <property type="component" value="Unassembled WGS sequence"/>
</dbReference>
<evidence type="ECO:0000256" key="1">
    <source>
        <dbReference type="SAM" id="MobiDB-lite"/>
    </source>
</evidence>
<evidence type="ECO:0000313" key="2">
    <source>
        <dbReference type="EMBL" id="KAA1119982.1"/>
    </source>
</evidence>
<protein>
    <submittedName>
        <fullName evidence="2">Uncharacterized protein</fullName>
    </submittedName>
</protein>
<name>A0A5B0R318_PUCGR</name>